<evidence type="ECO:0000256" key="3">
    <source>
        <dbReference type="ARBA" id="ARBA00022989"/>
    </source>
</evidence>
<dbReference type="Pfam" id="PF01758">
    <property type="entry name" value="SBF"/>
    <property type="match status" value="1"/>
</dbReference>
<feature type="transmembrane region" description="Helical" evidence="5">
    <location>
        <begin position="6"/>
        <end position="28"/>
    </location>
</feature>
<evidence type="ECO:0000313" key="6">
    <source>
        <dbReference type="EMBL" id="KAB2929493.1"/>
    </source>
</evidence>
<comment type="subcellular location">
    <subcellularLocation>
        <location evidence="1">Membrane</location>
        <topology evidence="1">Multi-pass membrane protein</topology>
    </subcellularLocation>
</comment>
<comment type="caution">
    <text evidence="6">The sequence shown here is derived from an EMBL/GenBank/DDBJ whole genome shotgun (WGS) entry which is preliminary data.</text>
</comment>
<evidence type="ECO:0000256" key="4">
    <source>
        <dbReference type="ARBA" id="ARBA00023136"/>
    </source>
</evidence>
<sequence>MQESVLTKLFLPLSLGIIMFGMGLSLTVQDFRRVLLYPKAVMIGLVNQIIILPLLAFAIAKTFPLSPEHAVGLMILAVCPGGATSNLIAHLARGNVALSITLTAFSSTITLLTIPFLVNFSLDHFLSRSQSIHLPVLETMAQIFTVTLLPVVLGMIVHRRYPKLSHRAEATVRRVSTVLLAVIVLAAILKERHHVVQSFLQVGPASLALNLASLAIGMLSAKLLLDDLKQSISISIESGIQNGTLGIMIAATLLQEPAMAIPPAIYSLVMFLVGFVAIAIFSRMVQRSEQNQSAGA</sequence>
<feature type="transmembrane region" description="Helical" evidence="5">
    <location>
        <begin position="232"/>
        <end position="254"/>
    </location>
</feature>
<accession>A0A833GXY4</accession>
<dbReference type="InterPro" id="IPR004710">
    <property type="entry name" value="Bilac:Na_transpt"/>
</dbReference>
<dbReference type="EMBL" id="WBUI01000030">
    <property type="protein sequence ID" value="KAB2929493.1"/>
    <property type="molecule type" value="Genomic_DNA"/>
</dbReference>
<evidence type="ECO:0000256" key="2">
    <source>
        <dbReference type="ARBA" id="ARBA00022692"/>
    </source>
</evidence>
<feature type="transmembrane region" description="Helical" evidence="5">
    <location>
        <begin position="170"/>
        <end position="189"/>
    </location>
</feature>
<feature type="transmembrane region" description="Helical" evidence="5">
    <location>
        <begin position="201"/>
        <end position="225"/>
    </location>
</feature>
<keyword evidence="4 5" id="KW-0472">Membrane</keyword>
<dbReference type="AlphaFoldDB" id="A0A833GXY4"/>
<dbReference type="InterPro" id="IPR002657">
    <property type="entry name" value="BilAc:Na_symport/Acr3"/>
</dbReference>
<evidence type="ECO:0000256" key="5">
    <source>
        <dbReference type="SAM" id="Phobius"/>
    </source>
</evidence>
<evidence type="ECO:0000313" key="7">
    <source>
        <dbReference type="Proteomes" id="UP000460298"/>
    </source>
</evidence>
<gene>
    <name evidence="6" type="ORF">F9K24_19600</name>
</gene>
<dbReference type="InterPro" id="IPR038770">
    <property type="entry name" value="Na+/solute_symporter_sf"/>
</dbReference>
<feature type="transmembrane region" description="Helical" evidence="5">
    <location>
        <begin position="96"/>
        <end position="120"/>
    </location>
</feature>
<keyword evidence="3 5" id="KW-1133">Transmembrane helix</keyword>
<dbReference type="Gene3D" id="1.20.1530.20">
    <property type="match status" value="1"/>
</dbReference>
<dbReference type="GO" id="GO:0016020">
    <property type="term" value="C:membrane"/>
    <property type="evidence" value="ECO:0007669"/>
    <property type="project" value="UniProtKB-SubCell"/>
</dbReference>
<keyword evidence="2 5" id="KW-0812">Transmembrane</keyword>
<dbReference type="PANTHER" id="PTHR10361">
    <property type="entry name" value="SODIUM-BILE ACID COTRANSPORTER"/>
    <property type="match status" value="1"/>
</dbReference>
<reference evidence="6 7" key="1">
    <citation type="submission" date="2019-10" db="EMBL/GenBank/DDBJ databases">
        <title>Extracellular Electron Transfer in a Candidatus Methanoperedens spp. Enrichment Culture.</title>
        <authorList>
            <person name="Berger S."/>
            <person name="Rangel Shaw D."/>
            <person name="Berben T."/>
            <person name="In 'T Zandt M."/>
            <person name="Frank J."/>
            <person name="Reimann J."/>
            <person name="Jetten M.S.M."/>
            <person name="Welte C.U."/>
        </authorList>
    </citation>
    <scope>NUCLEOTIDE SEQUENCE [LARGE SCALE GENOMIC DNA]</scope>
    <source>
        <strain evidence="6">SB12</strain>
    </source>
</reference>
<dbReference type="PANTHER" id="PTHR10361:SF24">
    <property type="entry name" value="P3 PROTEIN"/>
    <property type="match status" value="1"/>
</dbReference>
<dbReference type="Proteomes" id="UP000460298">
    <property type="component" value="Unassembled WGS sequence"/>
</dbReference>
<feature type="transmembrane region" description="Helical" evidence="5">
    <location>
        <begin position="140"/>
        <end position="158"/>
    </location>
</feature>
<feature type="transmembrane region" description="Helical" evidence="5">
    <location>
        <begin position="71"/>
        <end position="89"/>
    </location>
</feature>
<name>A0A833GXY4_9LEPT</name>
<organism evidence="6 7">
    <name type="scientific">Leptonema illini</name>
    <dbReference type="NCBI Taxonomy" id="183"/>
    <lineage>
        <taxon>Bacteria</taxon>
        <taxon>Pseudomonadati</taxon>
        <taxon>Spirochaetota</taxon>
        <taxon>Spirochaetia</taxon>
        <taxon>Leptospirales</taxon>
        <taxon>Leptospiraceae</taxon>
        <taxon>Leptonema</taxon>
    </lineage>
</organism>
<proteinExistence type="predicted"/>
<evidence type="ECO:0000256" key="1">
    <source>
        <dbReference type="ARBA" id="ARBA00004141"/>
    </source>
</evidence>
<protein>
    <submittedName>
        <fullName evidence="6">Bile acid:sodium symporter family protein</fullName>
    </submittedName>
</protein>
<feature type="transmembrane region" description="Helical" evidence="5">
    <location>
        <begin position="40"/>
        <end position="59"/>
    </location>
</feature>
<feature type="transmembrane region" description="Helical" evidence="5">
    <location>
        <begin position="260"/>
        <end position="281"/>
    </location>
</feature>